<dbReference type="AlphaFoldDB" id="A0A0W0CJT8"/>
<dbReference type="InterPro" id="IPR052800">
    <property type="entry name" value="DNA_Repair_Helicase_ZGRF1"/>
</dbReference>
<dbReference type="GO" id="GO:0006302">
    <property type="term" value="P:double-strand break repair"/>
    <property type="evidence" value="ECO:0007669"/>
    <property type="project" value="TreeGrafter"/>
</dbReference>
<dbReference type="GO" id="GO:0005634">
    <property type="term" value="C:nucleus"/>
    <property type="evidence" value="ECO:0007669"/>
    <property type="project" value="TreeGrafter"/>
</dbReference>
<name>A0A0W0CJT8_CANGB</name>
<feature type="domain" description="5'-3' DNA helicase ZGRF1-like N-terminal" evidence="2">
    <location>
        <begin position="5"/>
        <end position="93"/>
    </location>
</feature>
<dbReference type="InterPro" id="IPR018838">
    <property type="entry name" value="ZGRF1-like_N"/>
</dbReference>
<dbReference type="PANTHER" id="PTHR28535">
    <property type="entry name" value="ZINC FINGER GRF-TYPE CONTAINING 1"/>
    <property type="match status" value="1"/>
</dbReference>
<dbReference type="VEuPathDB" id="FungiDB:GWK60_K04081"/>
<dbReference type="GO" id="GO:0032205">
    <property type="term" value="P:negative regulation of telomere maintenance"/>
    <property type="evidence" value="ECO:0007669"/>
    <property type="project" value="EnsemblFungi"/>
</dbReference>
<dbReference type="GO" id="GO:0008047">
    <property type="term" value="F:enzyme activator activity"/>
    <property type="evidence" value="ECO:0007669"/>
    <property type="project" value="EnsemblFungi"/>
</dbReference>
<dbReference type="VEuPathDB" id="FungiDB:CAGL0K04213g"/>
<dbReference type="VEuPathDB" id="FungiDB:GVI51_K04059"/>
<accession>A0A0W0CJT8</accession>
<dbReference type="GO" id="GO:0035861">
    <property type="term" value="C:site of double-strand break"/>
    <property type="evidence" value="ECO:0007669"/>
    <property type="project" value="EnsemblFungi"/>
</dbReference>
<dbReference type="GO" id="GO:0000781">
    <property type="term" value="C:chromosome, telomeric region"/>
    <property type="evidence" value="ECO:0007669"/>
    <property type="project" value="EnsemblFungi"/>
</dbReference>
<comment type="caution">
    <text evidence="3">The sequence shown here is derived from an EMBL/GenBank/DDBJ whole genome shotgun (WGS) entry which is preliminary data.</text>
</comment>
<dbReference type="EMBL" id="LLZZ01000172">
    <property type="protein sequence ID" value="KTA96431.1"/>
    <property type="molecule type" value="Genomic_DNA"/>
</dbReference>
<evidence type="ECO:0000259" key="2">
    <source>
        <dbReference type="Pfam" id="PF10382"/>
    </source>
</evidence>
<proteinExistence type="predicted"/>
<evidence type="ECO:0000256" key="1">
    <source>
        <dbReference type="SAM" id="MobiDB-lite"/>
    </source>
</evidence>
<evidence type="ECO:0000313" key="4">
    <source>
        <dbReference type="Proteomes" id="UP000054886"/>
    </source>
</evidence>
<dbReference type="Proteomes" id="UP000054886">
    <property type="component" value="Unassembled WGS sequence"/>
</dbReference>
<protein>
    <recommendedName>
        <fullName evidence="2">5'-3' DNA helicase ZGRF1-like N-terminal domain-containing protein</fullName>
    </recommendedName>
</protein>
<feature type="region of interest" description="Disordered" evidence="1">
    <location>
        <begin position="191"/>
        <end position="225"/>
    </location>
</feature>
<dbReference type="VEuPathDB" id="FungiDB:B1J91_K04213g"/>
<evidence type="ECO:0000313" key="3">
    <source>
        <dbReference type="EMBL" id="KTA96431.1"/>
    </source>
</evidence>
<reference evidence="3 4" key="1">
    <citation type="submission" date="2015-10" db="EMBL/GenBank/DDBJ databases">
        <title>Draft genomes sequences of Candida glabrata isolates 1A, 1B, 2A, 2B, 3A and 3B.</title>
        <authorList>
            <person name="Haavelsrud O.E."/>
            <person name="Gaustad P."/>
        </authorList>
    </citation>
    <scope>NUCLEOTIDE SEQUENCE [LARGE SCALE GENOMIC DNA]</scope>
    <source>
        <strain evidence="3">910700640</strain>
    </source>
</reference>
<sequence length="244" mass="27733">MSAIVQEYCCQYTDQVRKKHKTWHDGKLKFYTENNRFILYSDPDSTLLSSAFVTNSKELESILDQGSFGSAEHRIFGRYIVILEDLISEQHNDPSSAVRKPVVKITKKFHVPNLETTSPLKINNRLISGRFSSGDTKGKTSHMGIEASQLTLKFNKKYKRPTIMRQTGNSLLDSDLSKTCDKNNALSAASLENNSKNKDPLLCDNSEPNCTNSERKKGRPSSFKVQKRLGRIRKIEHKPINIPR</sequence>
<dbReference type="PANTHER" id="PTHR28535:SF1">
    <property type="entry name" value="PROTEIN ZGRF1"/>
    <property type="match status" value="1"/>
</dbReference>
<organism evidence="3 4">
    <name type="scientific">Candida glabrata</name>
    <name type="common">Yeast</name>
    <name type="synonym">Torulopsis glabrata</name>
    <dbReference type="NCBI Taxonomy" id="5478"/>
    <lineage>
        <taxon>Eukaryota</taxon>
        <taxon>Fungi</taxon>
        <taxon>Dikarya</taxon>
        <taxon>Ascomycota</taxon>
        <taxon>Saccharomycotina</taxon>
        <taxon>Saccharomycetes</taxon>
        <taxon>Saccharomycetales</taxon>
        <taxon>Saccharomycetaceae</taxon>
        <taxon>Nakaseomyces</taxon>
    </lineage>
</organism>
<gene>
    <name evidence="3" type="ORF">AO440_003433</name>
</gene>
<dbReference type="Pfam" id="PF10382">
    <property type="entry name" value="ZGRF1-like_N"/>
    <property type="match status" value="1"/>
</dbReference>